<comment type="caution">
    <text evidence="2">The sequence shown here is derived from an EMBL/GenBank/DDBJ whole genome shotgun (WGS) entry which is preliminary data.</text>
</comment>
<feature type="compositionally biased region" description="Basic residues" evidence="1">
    <location>
        <begin position="33"/>
        <end position="50"/>
    </location>
</feature>
<evidence type="ECO:0000313" key="2">
    <source>
        <dbReference type="EMBL" id="GMT02073.1"/>
    </source>
</evidence>
<evidence type="ECO:0000256" key="1">
    <source>
        <dbReference type="SAM" id="MobiDB-lite"/>
    </source>
</evidence>
<feature type="non-terminal residue" evidence="2">
    <location>
        <position position="1"/>
    </location>
</feature>
<keyword evidence="3" id="KW-1185">Reference proteome</keyword>
<reference evidence="2" key="1">
    <citation type="submission" date="2023-10" db="EMBL/GenBank/DDBJ databases">
        <title>Genome assembly of Pristionchus species.</title>
        <authorList>
            <person name="Yoshida K."/>
            <person name="Sommer R.J."/>
        </authorList>
    </citation>
    <scope>NUCLEOTIDE SEQUENCE</scope>
    <source>
        <strain evidence="2">RS0144</strain>
    </source>
</reference>
<feature type="region of interest" description="Disordered" evidence="1">
    <location>
        <begin position="1"/>
        <end position="66"/>
    </location>
</feature>
<proteinExistence type="predicted"/>
<protein>
    <submittedName>
        <fullName evidence="2">Uncharacterized protein</fullName>
    </submittedName>
</protein>
<feature type="region of interest" description="Disordered" evidence="1">
    <location>
        <begin position="91"/>
        <end position="115"/>
    </location>
</feature>
<name>A0AAV5U605_9BILA</name>
<organism evidence="2 3">
    <name type="scientific">Pristionchus entomophagus</name>
    <dbReference type="NCBI Taxonomy" id="358040"/>
    <lineage>
        <taxon>Eukaryota</taxon>
        <taxon>Metazoa</taxon>
        <taxon>Ecdysozoa</taxon>
        <taxon>Nematoda</taxon>
        <taxon>Chromadorea</taxon>
        <taxon>Rhabditida</taxon>
        <taxon>Rhabditina</taxon>
        <taxon>Diplogasteromorpha</taxon>
        <taxon>Diplogasteroidea</taxon>
        <taxon>Neodiplogasteridae</taxon>
        <taxon>Pristionchus</taxon>
    </lineage>
</organism>
<dbReference type="Proteomes" id="UP001432027">
    <property type="component" value="Unassembled WGS sequence"/>
</dbReference>
<evidence type="ECO:0000313" key="3">
    <source>
        <dbReference type="Proteomes" id="UP001432027"/>
    </source>
</evidence>
<feature type="compositionally biased region" description="Basic and acidic residues" evidence="1">
    <location>
        <begin position="94"/>
        <end position="115"/>
    </location>
</feature>
<dbReference type="EMBL" id="BTSX01000005">
    <property type="protein sequence ID" value="GMT02073.1"/>
    <property type="molecule type" value="Genomic_DNA"/>
</dbReference>
<dbReference type="AlphaFoldDB" id="A0AAV5U605"/>
<sequence>RVERLSLARSESSLRSKRLGPCISSTKTLEKRRLSRRHSIPLPRPPKHLPLRLPQLPPLPPAPRQKRRLKRRLLSHLSPLLFLPFLRSQQQSKGDYDHNNDNDNHHRTNHNDRYC</sequence>
<accession>A0AAV5U605</accession>
<gene>
    <name evidence="2" type="ORF">PENTCL1PPCAC_24247</name>
</gene>